<gene>
    <name evidence="4" type="primary">bpt</name>
    <name evidence="7" type="ORF">AAY55_07710</name>
</gene>
<dbReference type="PATRIC" id="fig|1481663.8.peg.4715"/>
<dbReference type="GO" id="GO:0005737">
    <property type="term" value="C:cytoplasm"/>
    <property type="evidence" value="ECO:0007669"/>
    <property type="project" value="UniProtKB-SubCell"/>
</dbReference>
<dbReference type="InterPro" id="IPR007471">
    <property type="entry name" value="N-end_Aminoacyl_Trfase_N"/>
</dbReference>
<protein>
    <recommendedName>
        <fullName evidence="4">Aspartate/glutamate leucyltransferase</fullName>
        <ecNumber evidence="4">2.3.2.29</ecNumber>
    </recommendedName>
</protein>
<sequence>MSSDIQQIRIGLTNNHPCSYLVDRMERVAVAIDPQMQTPDTYEVLMANGFRRSGDTIYKPYCDHCQACQALRIPVPDFTPSKSQKRLLKLLSSHFHWQLKPEMDENWYQLLRRVIFLSRHRHGSMYPPNKMEFAKFAQAKWLNTQYLHLYEGEKLVAIAVTDLLPNSASAFYTFYDPDITLSLGTLAVLCQLNYCQQTKKQWLYLGYQIDECPAMNYKVRFNPHQRLVNQRWQG</sequence>
<dbReference type="Proteomes" id="UP000053724">
    <property type="component" value="Unassembled WGS sequence"/>
</dbReference>
<evidence type="ECO:0000259" key="5">
    <source>
        <dbReference type="Pfam" id="PF04376"/>
    </source>
</evidence>
<dbReference type="HAMAP" id="MF_00689">
    <property type="entry name" value="Bpt"/>
    <property type="match status" value="1"/>
</dbReference>
<dbReference type="InterPro" id="IPR017138">
    <property type="entry name" value="Asp_Glu_LeuTrfase"/>
</dbReference>
<dbReference type="SUPFAM" id="SSF55729">
    <property type="entry name" value="Acyl-CoA N-acyltransferases (Nat)"/>
    <property type="match status" value="1"/>
</dbReference>
<evidence type="ECO:0000256" key="4">
    <source>
        <dbReference type="HAMAP-Rule" id="MF_00689"/>
    </source>
</evidence>
<comment type="caution">
    <text evidence="7">The sequence shown here is derived from an EMBL/GenBank/DDBJ whole genome shotgun (WGS) entry which is preliminary data.</text>
</comment>
<dbReference type="InterPro" id="IPR016181">
    <property type="entry name" value="Acyl_CoA_acyltransferase"/>
</dbReference>
<dbReference type="InterPro" id="IPR007472">
    <property type="entry name" value="N-end_Aminoacyl_Trfase_C"/>
</dbReference>
<evidence type="ECO:0000259" key="6">
    <source>
        <dbReference type="Pfam" id="PF04377"/>
    </source>
</evidence>
<organism evidence="7 8">
    <name type="scientific">Vibrio metoecus</name>
    <dbReference type="NCBI Taxonomy" id="1481663"/>
    <lineage>
        <taxon>Bacteria</taxon>
        <taxon>Pseudomonadati</taxon>
        <taxon>Pseudomonadota</taxon>
        <taxon>Gammaproteobacteria</taxon>
        <taxon>Vibrionales</taxon>
        <taxon>Vibrionaceae</taxon>
        <taxon>Vibrio</taxon>
    </lineage>
</organism>
<dbReference type="Pfam" id="PF04376">
    <property type="entry name" value="ATE_N"/>
    <property type="match status" value="1"/>
</dbReference>
<reference evidence="7 8" key="1">
    <citation type="journal article" date="2015" name="Genome Biol. Evol.">
        <title>The Dynamics of Genetic Interactions between Vibrio metoecus and Vibrio cholerae, Two Close Relatives Co-Occurring in the Environment.</title>
        <authorList>
            <person name="Orata F.D."/>
            <person name="Kirchberger P.C."/>
            <person name="Meheust R."/>
            <person name="Barlow E.J."/>
            <person name="Tarr C.L."/>
            <person name="Boucher Y."/>
        </authorList>
    </citation>
    <scope>NUCLEOTIDE SEQUENCE [LARGE SCALE GENOMIC DNA]</scope>
    <source>
        <strain evidence="7 8">08-2459</strain>
    </source>
</reference>
<keyword evidence="1 4" id="KW-0963">Cytoplasm</keyword>
<accession>A0A0Q0PUQ0</accession>
<comment type="catalytic activity">
    <reaction evidence="4">
        <text>N-terminal L-aspartyl-[protein] + L-leucyl-tRNA(Leu) = N-terminal L-leucyl-L-aspartyl-[protein] + tRNA(Leu) + H(+)</text>
        <dbReference type="Rhea" id="RHEA:50420"/>
        <dbReference type="Rhea" id="RHEA-COMP:9613"/>
        <dbReference type="Rhea" id="RHEA-COMP:9622"/>
        <dbReference type="Rhea" id="RHEA-COMP:12669"/>
        <dbReference type="Rhea" id="RHEA-COMP:12674"/>
        <dbReference type="ChEBI" id="CHEBI:15378"/>
        <dbReference type="ChEBI" id="CHEBI:64720"/>
        <dbReference type="ChEBI" id="CHEBI:78442"/>
        <dbReference type="ChEBI" id="CHEBI:78494"/>
        <dbReference type="ChEBI" id="CHEBI:133042"/>
        <dbReference type="EC" id="2.3.2.29"/>
    </reaction>
</comment>
<proteinExistence type="inferred from homology"/>
<evidence type="ECO:0000256" key="1">
    <source>
        <dbReference type="ARBA" id="ARBA00022490"/>
    </source>
</evidence>
<evidence type="ECO:0000256" key="2">
    <source>
        <dbReference type="ARBA" id="ARBA00022679"/>
    </source>
</evidence>
<evidence type="ECO:0000256" key="3">
    <source>
        <dbReference type="ARBA" id="ARBA00023315"/>
    </source>
</evidence>
<comment type="function">
    <text evidence="4">Functions in the N-end rule pathway of protein degradation where it conjugates Leu from its aminoacyl-tRNA to the N-termini of proteins containing an N-terminal aspartate or glutamate.</text>
</comment>
<name>A0A0Q0PUQ0_VIBMT</name>
<dbReference type="GO" id="GO:0071596">
    <property type="term" value="P:ubiquitin-dependent protein catabolic process via the N-end rule pathway"/>
    <property type="evidence" value="ECO:0007669"/>
    <property type="project" value="InterPro"/>
</dbReference>
<dbReference type="EMBL" id="LCUF01000007">
    <property type="protein sequence ID" value="KQA23835.1"/>
    <property type="molecule type" value="Genomic_DNA"/>
</dbReference>
<dbReference type="InterPro" id="IPR030700">
    <property type="entry name" value="N-end_Aminoacyl_Trfase"/>
</dbReference>
<keyword evidence="2 4" id="KW-0808">Transferase</keyword>
<feature type="domain" description="N-end aminoacyl transferase N-terminal" evidence="5">
    <location>
        <begin position="16"/>
        <end position="86"/>
    </location>
</feature>
<dbReference type="NCBIfam" id="NF002345">
    <property type="entry name" value="PRK01305.2-2"/>
    <property type="match status" value="1"/>
</dbReference>
<dbReference type="EC" id="2.3.2.29" evidence="4"/>
<evidence type="ECO:0000313" key="8">
    <source>
        <dbReference type="Proteomes" id="UP000053724"/>
    </source>
</evidence>
<dbReference type="AlphaFoldDB" id="A0A0Q0PUQ0"/>
<dbReference type="Pfam" id="PF04377">
    <property type="entry name" value="ATE_C"/>
    <property type="match status" value="1"/>
</dbReference>
<dbReference type="GO" id="GO:0004057">
    <property type="term" value="F:arginyl-tRNA--protein transferase activity"/>
    <property type="evidence" value="ECO:0007669"/>
    <property type="project" value="InterPro"/>
</dbReference>
<dbReference type="NCBIfam" id="NF002342">
    <property type="entry name" value="PRK01305.1-3"/>
    <property type="match status" value="1"/>
</dbReference>
<dbReference type="PANTHER" id="PTHR21367">
    <property type="entry name" value="ARGININE-TRNA-PROTEIN TRANSFERASE 1"/>
    <property type="match status" value="1"/>
</dbReference>
<comment type="catalytic activity">
    <reaction evidence="4">
        <text>N-terminal L-glutamyl-[protein] + L-leucyl-tRNA(Leu) = N-terminal L-leucyl-L-glutamyl-[protein] + tRNA(Leu) + H(+)</text>
        <dbReference type="Rhea" id="RHEA:50412"/>
        <dbReference type="Rhea" id="RHEA-COMP:9613"/>
        <dbReference type="Rhea" id="RHEA-COMP:9622"/>
        <dbReference type="Rhea" id="RHEA-COMP:12664"/>
        <dbReference type="Rhea" id="RHEA-COMP:12668"/>
        <dbReference type="ChEBI" id="CHEBI:15378"/>
        <dbReference type="ChEBI" id="CHEBI:64721"/>
        <dbReference type="ChEBI" id="CHEBI:78442"/>
        <dbReference type="ChEBI" id="CHEBI:78494"/>
        <dbReference type="ChEBI" id="CHEBI:133041"/>
        <dbReference type="EC" id="2.3.2.29"/>
    </reaction>
</comment>
<feature type="domain" description="N-end rule aminoacyl transferase C-terminal" evidence="6">
    <location>
        <begin position="119"/>
        <end position="227"/>
    </location>
</feature>
<comment type="similarity">
    <text evidence="4">Belongs to the R-transferase family. Bpt subfamily.</text>
</comment>
<dbReference type="NCBIfam" id="NF002346">
    <property type="entry name" value="PRK01305.2-3"/>
    <property type="match status" value="1"/>
</dbReference>
<comment type="subcellular location">
    <subcellularLocation>
        <location evidence="4">Cytoplasm</location>
    </subcellularLocation>
</comment>
<keyword evidence="3 4" id="KW-0012">Acyltransferase</keyword>
<dbReference type="GO" id="GO:0008914">
    <property type="term" value="F:leucyl-tRNA--protein transferase activity"/>
    <property type="evidence" value="ECO:0007669"/>
    <property type="project" value="UniProtKB-UniRule"/>
</dbReference>
<evidence type="ECO:0000313" key="7">
    <source>
        <dbReference type="EMBL" id="KQA23835.1"/>
    </source>
</evidence>
<dbReference type="PIRSF" id="PIRSF037208">
    <property type="entry name" value="ATE_pro_prd"/>
    <property type="match status" value="1"/>
</dbReference>
<dbReference type="PANTHER" id="PTHR21367:SF1">
    <property type="entry name" value="ARGINYL-TRNA--PROTEIN TRANSFERASE 1"/>
    <property type="match status" value="1"/>
</dbReference>